<dbReference type="EMBL" id="BAAALN010000003">
    <property type="protein sequence ID" value="GAA1229294.1"/>
    <property type="molecule type" value="Genomic_DNA"/>
</dbReference>
<feature type="transmembrane region" description="Helical" evidence="14">
    <location>
        <begin position="53"/>
        <end position="71"/>
    </location>
</feature>
<comment type="subcellular location">
    <subcellularLocation>
        <location evidence="1">Cell membrane</location>
        <topology evidence="1">Multi-pass membrane protein</topology>
    </subcellularLocation>
</comment>
<keyword evidence="18" id="KW-1185">Reference proteome</keyword>
<evidence type="ECO:0000256" key="1">
    <source>
        <dbReference type="ARBA" id="ARBA00004651"/>
    </source>
</evidence>
<dbReference type="Pfam" id="PF12249">
    <property type="entry name" value="AftA_C"/>
    <property type="match status" value="1"/>
</dbReference>
<evidence type="ECO:0000313" key="18">
    <source>
        <dbReference type="Proteomes" id="UP001500653"/>
    </source>
</evidence>
<evidence type="ECO:0000256" key="3">
    <source>
        <dbReference type="ARBA" id="ARBA00009655"/>
    </source>
</evidence>
<feature type="transmembrane region" description="Helical" evidence="14">
    <location>
        <begin position="394"/>
        <end position="413"/>
    </location>
</feature>
<dbReference type="Proteomes" id="UP001500653">
    <property type="component" value="Unassembled WGS sequence"/>
</dbReference>
<evidence type="ECO:0000256" key="14">
    <source>
        <dbReference type="SAM" id="Phobius"/>
    </source>
</evidence>
<feature type="transmembrane region" description="Helical" evidence="14">
    <location>
        <begin position="425"/>
        <end position="446"/>
    </location>
</feature>
<evidence type="ECO:0000256" key="2">
    <source>
        <dbReference type="ARBA" id="ARBA00004776"/>
    </source>
</evidence>
<feature type="domain" description="Arabinofuranosyltransferase AftA C-terminal" evidence="15">
    <location>
        <begin position="535"/>
        <end position="621"/>
    </location>
</feature>
<evidence type="ECO:0000256" key="5">
    <source>
        <dbReference type="ARBA" id="ARBA00020482"/>
    </source>
</evidence>
<feature type="transmembrane region" description="Helical" evidence="14">
    <location>
        <begin position="110"/>
        <end position="130"/>
    </location>
</feature>
<evidence type="ECO:0000256" key="6">
    <source>
        <dbReference type="ARBA" id="ARBA00022475"/>
    </source>
</evidence>
<feature type="transmembrane region" description="Helical" evidence="14">
    <location>
        <begin position="193"/>
        <end position="215"/>
    </location>
</feature>
<dbReference type="InterPro" id="IPR020963">
    <property type="entry name" value="ArabinofuranosylTrfase_AftA_N"/>
</dbReference>
<evidence type="ECO:0000256" key="12">
    <source>
        <dbReference type="ARBA" id="ARBA00034030"/>
    </source>
</evidence>
<keyword evidence="10 14" id="KW-0472">Membrane</keyword>
<evidence type="ECO:0000256" key="13">
    <source>
        <dbReference type="SAM" id="MobiDB-lite"/>
    </source>
</evidence>
<feature type="transmembrane region" description="Helical" evidence="14">
    <location>
        <begin position="311"/>
        <end position="331"/>
    </location>
</feature>
<comment type="similarity">
    <text evidence="3">Belongs to the glycosyltransferase 85 family.</text>
</comment>
<keyword evidence="6" id="KW-1003">Cell membrane</keyword>
<evidence type="ECO:0000256" key="10">
    <source>
        <dbReference type="ARBA" id="ARBA00023136"/>
    </source>
</evidence>
<feature type="transmembrane region" description="Helical" evidence="14">
    <location>
        <begin position="244"/>
        <end position="261"/>
    </location>
</feature>
<protein>
    <recommendedName>
        <fullName evidence="5">Galactan 5-O-arabinofuranosyltransferase</fullName>
        <ecNumber evidence="4">2.4.2.46</ecNumber>
    </recommendedName>
    <alternativeName>
        <fullName evidence="11">Arabinofuranosyltransferase AftA</fullName>
    </alternativeName>
</protein>
<dbReference type="EC" id="2.4.2.46" evidence="4"/>
<feature type="transmembrane region" description="Helical" evidence="14">
    <location>
        <begin position="83"/>
        <end position="103"/>
    </location>
</feature>
<evidence type="ECO:0000256" key="11">
    <source>
        <dbReference type="ARBA" id="ARBA00033184"/>
    </source>
</evidence>
<evidence type="ECO:0000256" key="8">
    <source>
        <dbReference type="ARBA" id="ARBA00022692"/>
    </source>
</evidence>
<feature type="region of interest" description="Disordered" evidence="13">
    <location>
        <begin position="1"/>
        <end position="36"/>
    </location>
</feature>
<dbReference type="Pfam" id="PF12250">
    <property type="entry name" value="AftA_N"/>
    <property type="match status" value="1"/>
</dbReference>
<reference evidence="18" key="1">
    <citation type="journal article" date="2019" name="Int. J. Syst. Evol. Microbiol.">
        <title>The Global Catalogue of Microorganisms (GCM) 10K type strain sequencing project: providing services to taxonomists for standard genome sequencing and annotation.</title>
        <authorList>
            <consortium name="The Broad Institute Genomics Platform"/>
            <consortium name="The Broad Institute Genome Sequencing Center for Infectious Disease"/>
            <person name="Wu L."/>
            <person name="Ma J."/>
        </authorList>
    </citation>
    <scope>NUCLEOTIDE SEQUENCE [LARGE SCALE GENOMIC DNA]</scope>
    <source>
        <strain evidence="18">JCM 13023</strain>
    </source>
</reference>
<name>A0ABP4GLS1_9PSEU</name>
<feature type="compositionally biased region" description="Acidic residues" evidence="13">
    <location>
        <begin position="19"/>
        <end position="28"/>
    </location>
</feature>
<organism evidence="17 18">
    <name type="scientific">Prauserella halophila</name>
    <dbReference type="NCBI Taxonomy" id="185641"/>
    <lineage>
        <taxon>Bacteria</taxon>
        <taxon>Bacillati</taxon>
        <taxon>Actinomycetota</taxon>
        <taxon>Actinomycetes</taxon>
        <taxon>Pseudonocardiales</taxon>
        <taxon>Pseudonocardiaceae</taxon>
        <taxon>Prauserella</taxon>
    </lineage>
</organism>
<evidence type="ECO:0000259" key="16">
    <source>
        <dbReference type="Pfam" id="PF12250"/>
    </source>
</evidence>
<keyword evidence="8 14" id="KW-0812">Transmembrane</keyword>
<evidence type="ECO:0000256" key="4">
    <source>
        <dbReference type="ARBA" id="ARBA00012037"/>
    </source>
</evidence>
<comment type="caution">
    <text evidence="17">The sequence shown here is derived from an EMBL/GenBank/DDBJ whole genome shotgun (WGS) entry which is preliminary data.</text>
</comment>
<evidence type="ECO:0000256" key="9">
    <source>
        <dbReference type="ARBA" id="ARBA00022989"/>
    </source>
</evidence>
<gene>
    <name evidence="17" type="ORF">GCM10009676_09780</name>
</gene>
<keyword evidence="9 14" id="KW-1133">Transmembrane helix</keyword>
<evidence type="ECO:0000259" key="15">
    <source>
        <dbReference type="Pfam" id="PF12249"/>
    </source>
</evidence>
<feature type="transmembrane region" description="Helical" evidence="14">
    <location>
        <begin position="273"/>
        <end position="299"/>
    </location>
</feature>
<feature type="transmembrane region" description="Helical" evidence="14">
    <location>
        <begin position="458"/>
        <end position="475"/>
    </location>
</feature>
<dbReference type="InterPro" id="IPR020959">
    <property type="entry name" value="ArabinofuranosylTrfase_AftA_C"/>
</dbReference>
<keyword evidence="7" id="KW-0808">Transferase</keyword>
<feature type="transmembrane region" description="Helical" evidence="14">
    <location>
        <begin position="363"/>
        <end position="382"/>
    </location>
</feature>
<evidence type="ECO:0000313" key="17">
    <source>
        <dbReference type="EMBL" id="GAA1229294.1"/>
    </source>
</evidence>
<comment type="catalytic activity">
    <reaction evidence="12">
        <text>Adds an alpha-D-arabinofuranosyl group from trans,octacis-decaprenylphospho-beta-D-arabinofuranose at the 5-O-position of the eighth, tenth and twelfth galactofuranose unit of the galactofuranan chain of [beta-D-galactofuranosyl-(1-&gt;5)-beta-D-galactofuranosyl-(1-&gt;6)]14-beta-D-galactofuranosyl-(1-&gt;5)-beta-D-galactofuranosyl-(1-&gt;4)-alpha-L-rhamnopyranosyl-(1-&gt;3)-N-acetyl-alpha-D-glucosaminyl-diphospho-trans,octacis-decaprenol.</text>
        <dbReference type="EC" id="2.4.2.46"/>
    </reaction>
</comment>
<comment type="pathway">
    <text evidence="2">Cell wall biogenesis; cell wall polysaccharide biosynthesis.</text>
</comment>
<proteinExistence type="inferred from homology"/>
<evidence type="ECO:0000256" key="7">
    <source>
        <dbReference type="ARBA" id="ARBA00022679"/>
    </source>
</evidence>
<sequence length="658" mass="71135">MPGAYRVPGVSTTGPGTDVNEDVADEDLDARPSTGTVAGPGVLRRLTRHIGPSTTAVACYLAAMVLSWLVIDAVGLDPLTLRGAVTPVAVGAAVAVIAIALAVRFASDRLVGAIAGVYAGWIGMMLMNALNGTPFGHNELHNWDTLRMSALANRLTTTWGSTDAFLPGLPSEYPVLYPWLVARASELLDRPTWTLIGDMEVLFISASALVAFLLWRRLTSPPIALAMAAVAPIVFMHGHKSYEILTLAVFVPWALATFAGLPRKAGGLHWLPAGIVGGLFVCTYTGYLMFGVIGGLAIIVARLLRPDRRPYLLHLLGVLVTSVVVSSWYVVPLVWAYLTETRNVVADTYPNAVITEDPVPLPFLEATPIGLLALAGLFGVFWYRTREWWAQPTLLLVGGIYLYWAGYMLQLVADGHTGFLVKTPRMVTMVLVTAGVLTLARTAGALATRLRLTPPRSVGVAALAVLLVSSGLTAWDKWTPGNPKGFADIEPHVPHSAVEPNPALRAHMQPGPDGERTEFVPPGLVATPVPADRLAAEVETRLGADARPMSLSTDMRLYAYELWWGYLQRGHYSANSLMRYTERSAELTELAAIEDPQQFARASANTRFGGIDVFVLRKNEDGWLFDNRITFEPDSFRGGAFDIVDDLPADLVLAVRTP</sequence>
<feature type="domain" description="Arabinofuranosyltransferase AftA N-terminal" evidence="16">
    <location>
        <begin position="67"/>
        <end position="468"/>
    </location>
</feature>
<accession>A0ABP4GLS1</accession>